<protein>
    <submittedName>
        <fullName evidence="2">Uncharacterized protein</fullName>
    </submittedName>
</protein>
<keyword evidence="3" id="KW-1185">Reference proteome</keyword>
<sequence>MLITFEVIFQLILIVLSILVLSTIVHSHKSKFAYCYYGAYSLGCFVMAGWIAFTIYCVNN</sequence>
<keyword evidence="1" id="KW-0812">Transmembrane</keyword>
<proteinExistence type="predicted"/>
<organism evidence="2 3">
    <name type="scientific">Escherichia phage St11Ph5</name>
    <dbReference type="NCBI Taxonomy" id="2047765"/>
    <lineage>
        <taxon>Viruses</taxon>
        <taxon>Duplodnaviria</taxon>
        <taxon>Heunggongvirae</taxon>
        <taxon>Uroviricota</taxon>
        <taxon>Caudoviricetes</taxon>
        <taxon>Schitoviridae</taxon>
        <taxon>Enquatrovirinae</taxon>
        <taxon>Gamaleyavirus</taxon>
        <taxon>Gamaleyavirus St11ph5</taxon>
    </lineage>
</organism>
<evidence type="ECO:0000313" key="3">
    <source>
        <dbReference type="Proteomes" id="UP000240794"/>
    </source>
</evidence>
<feature type="transmembrane region" description="Helical" evidence="1">
    <location>
        <begin position="7"/>
        <end position="25"/>
    </location>
</feature>
<evidence type="ECO:0000256" key="1">
    <source>
        <dbReference type="SAM" id="Phobius"/>
    </source>
</evidence>
<feature type="transmembrane region" description="Helical" evidence="1">
    <location>
        <begin position="37"/>
        <end position="58"/>
    </location>
</feature>
<dbReference type="Proteomes" id="UP000240794">
    <property type="component" value="Segment"/>
</dbReference>
<dbReference type="EMBL" id="MG208881">
    <property type="protein sequence ID" value="ATZ35295.1"/>
    <property type="molecule type" value="Genomic_DNA"/>
</dbReference>
<name>A0A2H4U0L1_9CAUD</name>
<keyword evidence="1" id="KW-0472">Membrane</keyword>
<gene>
    <name evidence="2" type="ORF">St11Ph5_00024</name>
</gene>
<keyword evidence="1" id="KW-1133">Transmembrane helix</keyword>
<reference evidence="2 3" key="1">
    <citation type="submission" date="2017-10" db="EMBL/GenBank/DDBJ databases">
        <title>St11Ph5, a novel member of G7CVirus Podoviridae family.</title>
        <authorList>
            <person name="Kulikov E.E."/>
            <person name="Golomidova A.K."/>
            <person name="Letarov A.V."/>
            <person name="Babenko V.V."/>
            <person name="Kostryukova E.S."/>
        </authorList>
    </citation>
    <scope>NUCLEOTIDE SEQUENCE [LARGE SCALE GENOMIC DNA]</scope>
</reference>
<accession>A0A2H4U0L1</accession>
<evidence type="ECO:0000313" key="2">
    <source>
        <dbReference type="EMBL" id="ATZ35295.1"/>
    </source>
</evidence>